<proteinExistence type="predicted"/>
<dbReference type="AlphaFoldDB" id="A0A2A9EII9"/>
<evidence type="ECO:0000259" key="2">
    <source>
        <dbReference type="Pfam" id="PF13548"/>
    </source>
</evidence>
<sequence length="210" mass="21617">MLELLTGSGMAMAAGLNAYVPLIGLGLLSRYTDLVALPQGWQWLESTPALGILAVLLLVEVVADKVPVVDSVNDALQTLVRPAAGGMVFAAGSASETAAVSDPATLVQDWRWAPVLLGVLLALATHLTKAVARPAVNTATAGTGAPVVSTAEDVSSVALVLVSVVLPALVALLVVVVLALLVLAVRRRLAARADRPLRHARSVTRHPPDA</sequence>
<dbReference type="OrthoDB" id="161516at2"/>
<evidence type="ECO:0000313" key="4">
    <source>
        <dbReference type="Proteomes" id="UP000222106"/>
    </source>
</evidence>
<evidence type="ECO:0000313" key="3">
    <source>
        <dbReference type="EMBL" id="PFG38072.1"/>
    </source>
</evidence>
<dbReference type="Proteomes" id="UP000222106">
    <property type="component" value="Unassembled WGS sequence"/>
</dbReference>
<feature type="transmembrane region" description="Helical" evidence="1">
    <location>
        <begin position="12"/>
        <end position="31"/>
    </location>
</feature>
<protein>
    <submittedName>
        <fullName evidence="3">Uncharacterized protein DUF4126</fullName>
    </submittedName>
</protein>
<accession>A0A2A9EII9</accession>
<comment type="caution">
    <text evidence="3">The sequence shown here is derived from an EMBL/GenBank/DDBJ whole genome shotgun (WGS) entry which is preliminary data.</text>
</comment>
<keyword evidence="1" id="KW-0812">Transmembrane</keyword>
<keyword evidence="4" id="KW-1185">Reference proteome</keyword>
<keyword evidence="1" id="KW-0472">Membrane</keyword>
<feature type="domain" description="DUF4126" evidence="2">
    <location>
        <begin position="4"/>
        <end position="187"/>
    </location>
</feature>
<dbReference type="Pfam" id="PF13548">
    <property type="entry name" value="DUF4126"/>
    <property type="match status" value="1"/>
</dbReference>
<feature type="transmembrane region" description="Helical" evidence="1">
    <location>
        <begin position="157"/>
        <end position="185"/>
    </location>
</feature>
<reference evidence="3 4" key="1">
    <citation type="submission" date="2017-10" db="EMBL/GenBank/DDBJ databases">
        <title>Sequencing the genomes of 1000 actinobacteria strains.</title>
        <authorList>
            <person name="Klenk H.-P."/>
        </authorList>
    </citation>
    <scope>NUCLEOTIDE SEQUENCE [LARGE SCALE GENOMIC DNA]</scope>
    <source>
        <strain evidence="3 4">DSM 21838</strain>
    </source>
</reference>
<dbReference type="InterPro" id="IPR025196">
    <property type="entry name" value="DUF4126"/>
</dbReference>
<evidence type="ECO:0000256" key="1">
    <source>
        <dbReference type="SAM" id="Phobius"/>
    </source>
</evidence>
<organism evidence="3 4">
    <name type="scientific">Georgenia soli</name>
    <dbReference type="NCBI Taxonomy" id="638953"/>
    <lineage>
        <taxon>Bacteria</taxon>
        <taxon>Bacillati</taxon>
        <taxon>Actinomycetota</taxon>
        <taxon>Actinomycetes</taxon>
        <taxon>Micrococcales</taxon>
        <taxon>Bogoriellaceae</taxon>
        <taxon>Georgenia</taxon>
    </lineage>
</organism>
<keyword evidence="1" id="KW-1133">Transmembrane helix</keyword>
<dbReference type="EMBL" id="PDJI01000004">
    <property type="protein sequence ID" value="PFG38072.1"/>
    <property type="molecule type" value="Genomic_DNA"/>
</dbReference>
<gene>
    <name evidence="3" type="ORF">ATJ97_0542</name>
</gene>
<feature type="transmembrane region" description="Helical" evidence="1">
    <location>
        <begin position="43"/>
        <end position="63"/>
    </location>
</feature>
<dbReference type="RefSeq" id="WP_098482412.1">
    <property type="nucleotide sequence ID" value="NZ_PDJI01000004.1"/>
</dbReference>
<name>A0A2A9EII9_9MICO</name>